<sequence length="230" mass="25752">MNSEGREHAASVYERAVGPGIRSLPPVLRRYFGPVPEGHVGVGEGVYSIVGSRYRRTAGALLRWSARHDVLFPESGRDIPFVVENRAAADGTLRGTRWFGFPRTTRVMRDTMHVDGGEIVQRLGRRGGLEVRLAARASAEGMLLRSRRLAWWIRGLRVPLPRIAGVEVRETEDGNGRQRVDVRLRMPLLGEVFRYSGTFVYRIRPERGTVPAVSPALPTLSMWLTQNSPN</sequence>
<dbReference type="Proteomes" id="UP001251849">
    <property type="component" value="Unassembled WGS sequence"/>
</dbReference>
<comment type="caution">
    <text evidence="2">The sequence shown here is derived from an EMBL/GenBank/DDBJ whole genome shotgun (WGS) entry which is preliminary data.</text>
</comment>
<dbReference type="RefSeq" id="WP_311862248.1">
    <property type="nucleotide sequence ID" value="NZ_JAUZVV010000002.1"/>
</dbReference>
<organism evidence="2 3">
    <name type="scientific">Microbacterium gawkjiense</name>
    <dbReference type="NCBI Taxonomy" id="3067309"/>
    <lineage>
        <taxon>Bacteria</taxon>
        <taxon>Bacillati</taxon>
        <taxon>Actinomycetota</taxon>
        <taxon>Actinomycetes</taxon>
        <taxon>Micrococcales</taxon>
        <taxon>Microbacteriaceae</taxon>
        <taxon>Microbacterium</taxon>
    </lineage>
</organism>
<keyword evidence="3" id="KW-1185">Reference proteome</keyword>
<feature type="domain" description="DUF4166" evidence="1">
    <location>
        <begin position="24"/>
        <end position="199"/>
    </location>
</feature>
<evidence type="ECO:0000313" key="2">
    <source>
        <dbReference type="EMBL" id="MDT3317232.1"/>
    </source>
</evidence>
<dbReference type="InterPro" id="IPR025311">
    <property type="entry name" value="DUF4166"/>
</dbReference>
<name>A0ABU3GBP0_9MICO</name>
<evidence type="ECO:0000259" key="1">
    <source>
        <dbReference type="Pfam" id="PF13761"/>
    </source>
</evidence>
<dbReference type="Pfam" id="PF13761">
    <property type="entry name" value="DUF4166"/>
    <property type="match status" value="1"/>
</dbReference>
<reference evidence="2 3" key="1">
    <citation type="submission" date="2023-08" db="EMBL/GenBank/DDBJ databases">
        <title>Microbacterium aquilitoris sp. nov. and Microbacterium gwkjibeachense sp. nov., isolated from beach.</title>
        <authorList>
            <person name="Lee S.D."/>
            <person name="Yang H."/>
            <person name="Kim I."/>
        </authorList>
    </citation>
    <scope>NUCLEOTIDE SEQUENCE [LARGE SCALE GENOMIC DNA]</scope>
    <source>
        <strain evidence="2 3">KSW4-11</strain>
    </source>
</reference>
<evidence type="ECO:0000313" key="3">
    <source>
        <dbReference type="Proteomes" id="UP001251849"/>
    </source>
</evidence>
<protein>
    <submittedName>
        <fullName evidence="2">DUF4166 domain-containing protein</fullName>
    </submittedName>
</protein>
<proteinExistence type="predicted"/>
<accession>A0ABU3GBP0</accession>
<dbReference type="EMBL" id="JAUZVV010000002">
    <property type="protein sequence ID" value="MDT3317232.1"/>
    <property type="molecule type" value="Genomic_DNA"/>
</dbReference>
<gene>
    <name evidence="2" type="ORF">Q9S71_10420</name>
</gene>